<dbReference type="Pfam" id="PF07715">
    <property type="entry name" value="Plug"/>
    <property type="match status" value="1"/>
</dbReference>
<evidence type="ECO:0000256" key="2">
    <source>
        <dbReference type="ARBA" id="ARBA00008143"/>
    </source>
</evidence>
<dbReference type="GO" id="GO:0015344">
    <property type="term" value="F:siderophore uptake transmembrane transporter activity"/>
    <property type="evidence" value="ECO:0007669"/>
    <property type="project" value="TreeGrafter"/>
</dbReference>
<keyword evidence="6 13" id="KW-0732">Signal</keyword>
<evidence type="ECO:0000256" key="4">
    <source>
        <dbReference type="ARBA" id="ARBA00022452"/>
    </source>
</evidence>
<dbReference type="PROSITE" id="PS52016">
    <property type="entry name" value="TONB_DEPENDENT_REC_3"/>
    <property type="match status" value="1"/>
</dbReference>
<evidence type="ECO:0000256" key="9">
    <source>
        <dbReference type="ARBA" id="ARBA00023170"/>
    </source>
</evidence>
<dbReference type="Pfam" id="PF00593">
    <property type="entry name" value="TonB_dep_Rec_b-barrel"/>
    <property type="match status" value="1"/>
</dbReference>
<organism evidence="16 17">
    <name type="scientific">Paraglaciecola mesophila</name>
    <dbReference type="NCBI Taxonomy" id="197222"/>
    <lineage>
        <taxon>Bacteria</taxon>
        <taxon>Pseudomonadati</taxon>
        <taxon>Pseudomonadota</taxon>
        <taxon>Gammaproteobacteria</taxon>
        <taxon>Alteromonadales</taxon>
        <taxon>Alteromonadaceae</taxon>
        <taxon>Paraglaciecola</taxon>
    </lineage>
</organism>
<keyword evidence="8 11" id="KW-0472">Membrane</keyword>
<evidence type="ECO:0000256" key="1">
    <source>
        <dbReference type="ARBA" id="ARBA00004571"/>
    </source>
</evidence>
<proteinExistence type="inferred from homology"/>
<evidence type="ECO:0000256" key="13">
    <source>
        <dbReference type="SAM" id="SignalP"/>
    </source>
</evidence>
<dbReference type="AlphaFoldDB" id="A0A857JSA4"/>
<evidence type="ECO:0000256" key="11">
    <source>
        <dbReference type="PROSITE-ProRule" id="PRU01360"/>
    </source>
</evidence>
<evidence type="ECO:0000256" key="5">
    <source>
        <dbReference type="ARBA" id="ARBA00022692"/>
    </source>
</evidence>
<dbReference type="Gene3D" id="2.40.170.20">
    <property type="entry name" value="TonB-dependent receptor, beta-barrel domain"/>
    <property type="match status" value="1"/>
</dbReference>
<evidence type="ECO:0000259" key="15">
    <source>
        <dbReference type="Pfam" id="PF07715"/>
    </source>
</evidence>
<sequence length="666" mass="73573">MKLKPIIPCLILLNTSAHAQSLSGNKIENAPLERMVVTGTRTELAQSQSPVSIDVITGAQLQQVSHGTLASALNFIPGVVTKRNEKDGYTVQMQGFDGDHVLVLLDSQPLISPTGSSVDLDQISVLNIERIEVLRGAASVLYGSSAMGGVINVITRKQTQNSGKFRYQASSYTQNAIDSGDVAGLYQLDINHNIRGWQGSVSAQKIDDPGFDYDENTFAQSAPSTDKSFVNLSLARDVDDLHLALKTRYFSDEKTKLRYAIPGQSGDISYLSDVEQWQHDVSLSKSQVWKINGRYLQHDETSGDSNGLRDAQITLAEIDSQYQWQLAGTALVSGLILHRDELYQVKQGTSPSVPGTVEVDDQSRDSVEGYTQASWLYGEHELVAGVRVQNDSDFGVHSAARVNGLFALNEDKKGMWQLRVGAGQSYRVPTLKERFYVFDHSNLGYMVLGNEDLDPETALSGNIELSYHGSSARLFGANNTSSAYPRLSLRANIHYAKAKDFINTVTDVEASAQTGLLISRYENVDRTYMKGGDLSLKLSWQKVDYQLSYSYLHATDGDDNDLADRPTHQIKSNVNLQLPYDINALAYVVYEAGEHPSSTQTGVAKDTWLSVNLSVNQRINQQWQWNAGIDNLFDEHQDSDAIAQGLLDVRPLSSQRVFVGVSYQFY</sequence>
<accession>A0A857JSA4</accession>
<keyword evidence="7 12" id="KW-0798">TonB box</keyword>
<evidence type="ECO:0000256" key="10">
    <source>
        <dbReference type="ARBA" id="ARBA00023237"/>
    </source>
</evidence>
<dbReference type="InterPro" id="IPR036942">
    <property type="entry name" value="Beta-barrel_TonB_sf"/>
</dbReference>
<reference evidence="16 17" key="1">
    <citation type="submission" date="2019-12" db="EMBL/GenBank/DDBJ databases">
        <title>Genome sequencing and assembly of endphytes of Porphyra tenera.</title>
        <authorList>
            <person name="Park J.M."/>
            <person name="Shin R."/>
            <person name="Jo S.H."/>
        </authorList>
    </citation>
    <scope>NUCLEOTIDE SEQUENCE [LARGE SCALE GENOMIC DNA]</scope>
    <source>
        <strain evidence="16 17">GPM4</strain>
    </source>
</reference>
<evidence type="ECO:0000256" key="6">
    <source>
        <dbReference type="ARBA" id="ARBA00022729"/>
    </source>
</evidence>
<comment type="similarity">
    <text evidence="2">Belongs to the TonB-dependent receptor family. Hemoglobin/haptoglobin binding protein subfamily.</text>
</comment>
<evidence type="ECO:0000256" key="12">
    <source>
        <dbReference type="RuleBase" id="RU003357"/>
    </source>
</evidence>
<dbReference type="Gene3D" id="2.170.130.10">
    <property type="entry name" value="TonB-dependent receptor, plug domain"/>
    <property type="match status" value="1"/>
</dbReference>
<name>A0A857JSA4_9ALTE</name>
<dbReference type="SUPFAM" id="SSF56935">
    <property type="entry name" value="Porins"/>
    <property type="match status" value="1"/>
</dbReference>
<evidence type="ECO:0000256" key="8">
    <source>
        <dbReference type="ARBA" id="ARBA00023136"/>
    </source>
</evidence>
<evidence type="ECO:0000313" key="17">
    <source>
        <dbReference type="Proteomes" id="UP000464524"/>
    </source>
</evidence>
<evidence type="ECO:0000256" key="7">
    <source>
        <dbReference type="ARBA" id="ARBA00023077"/>
    </source>
</evidence>
<keyword evidence="3 11" id="KW-0813">Transport</keyword>
<keyword evidence="5 11" id="KW-0812">Transmembrane</keyword>
<feature type="domain" description="TonB-dependent receptor plug" evidence="15">
    <location>
        <begin position="46"/>
        <end position="150"/>
    </location>
</feature>
<keyword evidence="9 16" id="KW-0675">Receptor</keyword>
<dbReference type="GO" id="GO:0009279">
    <property type="term" value="C:cell outer membrane"/>
    <property type="evidence" value="ECO:0007669"/>
    <property type="project" value="UniProtKB-SubCell"/>
</dbReference>
<dbReference type="OrthoDB" id="9764669at2"/>
<evidence type="ECO:0000313" key="16">
    <source>
        <dbReference type="EMBL" id="QHJ13817.1"/>
    </source>
</evidence>
<dbReference type="Proteomes" id="UP000464524">
    <property type="component" value="Chromosome"/>
</dbReference>
<keyword evidence="17" id="KW-1185">Reference proteome</keyword>
<dbReference type="PANTHER" id="PTHR30069">
    <property type="entry name" value="TONB-DEPENDENT OUTER MEMBRANE RECEPTOR"/>
    <property type="match status" value="1"/>
</dbReference>
<evidence type="ECO:0000256" key="3">
    <source>
        <dbReference type="ARBA" id="ARBA00022448"/>
    </source>
</evidence>
<protein>
    <submittedName>
        <fullName evidence="16">Colicin I receptor</fullName>
    </submittedName>
</protein>
<dbReference type="RefSeq" id="WP_160181878.1">
    <property type="nucleotide sequence ID" value="NZ_CP047656.1"/>
</dbReference>
<keyword evidence="10 11" id="KW-0998">Cell outer membrane</keyword>
<dbReference type="GO" id="GO:0044718">
    <property type="term" value="P:siderophore transmembrane transport"/>
    <property type="evidence" value="ECO:0007669"/>
    <property type="project" value="TreeGrafter"/>
</dbReference>
<dbReference type="EMBL" id="CP047656">
    <property type="protein sequence ID" value="QHJ13817.1"/>
    <property type="molecule type" value="Genomic_DNA"/>
</dbReference>
<dbReference type="PANTHER" id="PTHR30069:SF29">
    <property type="entry name" value="HEMOGLOBIN AND HEMOGLOBIN-HAPTOGLOBIN-BINDING PROTEIN 1-RELATED"/>
    <property type="match status" value="1"/>
</dbReference>
<gene>
    <name evidence="16" type="ORF">FX988_04097</name>
</gene>
<feature type="domain" description="TonB-dependent receptor-like beta-barrel" evidence="14">
    <location>
        <begin position="172"/>
        <end position="632"/>
    </location>
</feature>
<dbReference type="KEGG" id="pmes:FX988_04097"/>
<keyword evidence="4 11" id="KW-1134">Transmembrane beta strand</keyword>
<evidence type="ECO:0000259" key="14">
    <source>
        <dbReference type="Pfam" id="PF00593"/>
    </source>
</evidence>
<feature type="signal peptide" evidence="13">
    <location>
        <begin position="1"/>
        <end position="19"/>
    </location>
</feature>
<comment type="subcellular location">
    <subcellularLocation>
        <location evidence="1 11">Cell outer membrane</location>
        <topology evidence="1 11">Multi-pass membrane protein</topology>
    </subcellularLocation>
</comment>
<feature type="chain" id="PRO_5032450762" evidence="13">
    <location>
        <begin position="20"/>
        <end position="666"/>
    </location>
</feature>
<dbReference type="InterPro" id="IPR000531">
    <property type="entry name" value="Beta-barrel_TonB"/>
</dbReference>
<dbReference type="InterPro" id="IPR039426">
    <property type="entry name" value="TonB-dep_rcpt-like"/>
</dbReference>
<dbReference type="InterPro" id="IPR037066">
    <property type="entry name" value="Plug_dom_sf"/>
</dbReference>
<dbReference type="InterPro" id="IPR012910">
    <property type="entry name" value="Plug_dom"/>
</dbReference>